<gene>
    <name evidence="7" type="ORF">CYCCA115_LOCUS23427</name>
</gene>
<dbReference type="InterPro" id="IPR036691">
    <property type="entry name" value="Endo/exonu/phosph_ase_sf"/>
</dbReference>
<dbReference type="GO" id="GO:0046856">
    <property type="term" value="P:phosphatidylinositol dephosphorylation"/>
    <property type="evidence" value="ECO:0007669"/>
    <property type="project" value="InterPro"/>
</dbReference>
<dbReference type="SUPFAM" id="SSF56219">
    <property type="entry name" value="DNase I-like"/>
    <property type="match status" value="1"/>
</dbReference>
<dbReference type="Gene3D" id="3.60.10.10">
    <property type="entry name" value="Endonuclease/exonuclease/phosphatase"/>
    <property type="match status" value="1"/>
</dbReference>
<evidence type="ECO:0000256" key="1">
    <source>
        <dbReference type="ARBA" id="ARBA00004146"/>
    </source>
</evidence>
<dbReference type="GO" id="GO:0004439">
    <property type="term" value="F:phosphatidylinositol-4,5-bisphosphate 5-phosphatase activity"/>
    <property type="evidence" value="ECO:0007669"/>
    <property type="project" value="TreeGrafter"/>
</dbReference>
<evidence type="ECO:0000259" key="6">
    <source>
        <dbReference type="PROSITE" id="PS50238"/>
    </source>
</evidence>
<evidence type="ECO:0000256" key="3">
    <source>
        <dbReference type="ARBA" id="ARBA00022753"/>
    </source>
</evidence>
<evidence type="ECO:0000256" key="2">
    <source>
        <dbReference type="ARBA" id="ARBA00004580"/>
    </source>
</evidence>
<proteinExistence type="predicted"/>
<dbReference type="Pfam" id="PF22669">
    <property type="entry name" value="Exo_endo_phos2"/>
    <property type="match status" value="1"/>
</dbReference>
<comment type="subcellular location">
    <subcellularLocation>
        <location evidence="2">Cytoplasmic vesicle</location>
        <location evidence="2">Phagosome membrane</location>
    </subcellularLocation>
    <subcellularLocation>
        <location evidence="1">Early endosome membrane</location>
    </subcellularLocation>
</comment>
<dbReference type="Pfam" id="PF21310">
    <property type="entry name" value="OCRL-like_ASH"/>
    <property type="match status" value="1"/>
</dbReference>
<keyword evidence="3" id="KW-0967">Endosome</keyword>
<organism evidence="7 8">
    <name type="scientific">Cylindrotheca closterium</name>
    <dbReference type="NCBI Taxonomy" id="2856"/>
    <lineage>
        <taxon>Eukaryota</taxon>
        <taxon>Sar</taxon>
        <taxon>Stramenopiles</taxon>
        <taxon>Ochrophyta</taxon>
        <taxon>Bacillariophyta</taxon>
        <taxon>Bacillariophyceae</taxon>
        <taxon>Bacillariophycidae</taxon>
        <taxon>Bacillariales</taxon>
        <taxon>Bacillariaceae</taxon>
        <taxon>Cylindrotheca</taxon>
    </lineage>
</organism>
<dbReference type="SMART" id="SM00128">
    <property type="entry name" value="IPPc"/>
    <property type="match status" value="1"/>
</dbReference>
<dbReference type="PANTHER" id="PTHR11200:SF300">
    <property type="entry name" value="TYPE II INOSITOL 1,4,5-TRISPHOSPHATE 5-PHOSPHATASE"/>
    <property type="match status" value="1"/>
</dbReference>
<dbReference type="Gene3D" id="2.60.40.10">
    <property type="entry name" value="Immunoglobulins"/>
    <property type="match status" value="1"/>
</dbReference>
<protein>
    <recommendedName>
        <fullName evidence="6">Rho-GAP domain-containing protein</fullName>
    </recommendedName>
</protein>
<dbReference type="GO" id="GO:0031901">
    <property type="term" value="C:early endosome membrane"/>
    <property type="evidence" value="ECO:0007669"/>
    <property type="project" value="UniProtKB-SubCell"/>
</dbReference>
<dbReference type="InterPro" id="IPR008936">
    <property type="entry name" value="Rho_GTPase_activation_prot"/>
</dbReference>
<evidence type="ECO:0000256" key="5">
    <source>
        <dbReference type="SAM" id="MobiDB-lite"/>
    </source>
</evidence>
<name>A0AAD2GCP9_9STRA</name>
<dbReference type="Pfam" id="PF00620">
    <property type="entry name" value="RhoGAP"/>
    <property type="match status" value="1"/>
</dbReference>
<feature type="compositionally biased region" description="Low complexity" evidence="5">
    <location>
        <begin position="10"/>
        <end position="40"/>
    </location>
</feature>
<evidence type="ECO:0000256" key="4">
    <source>
        <dbReference type="ARBA" id="ARBA00023329"/>
    </source>
</evidence>
<dbReference type="Proteomes" id="UP001295423">
    <property type="component" value="Unassembled WGS sequence"/>
</dbReference>
<keyword evidence="8" id="KW-1185">Reference proteome</keyword>
<dbReference type="InterPro" id="IPR046985">
    <property type="entry name" value="IP5"/>
</dbReference>
<dbReference type="InterPro" id="IPR000300">
    <property type="entry name" value="IPPc"/>
</dbReference>
<dbReference type="SUPFAM" id="SSF48350">
    <property type="entry name" value="GTPase activation domain, GAP"/>
    <property type="match status" value="1"/>
</dbReference>
<evidence type="ECO:0000313" key="7">
    <source>
        <dbReference type="EMBL" id="CAJ1968852.1"/>
    </source>
</evidence>
<feature type="region of interest" description="Disordered" evidence="5">
    <location>
        <begin position="1"/>
        <end position="67"/>
    </location>
</feature>
<feature type="domain" description="Rho-GAP" evidence="6">
    <location>
        <begin position="639"/>
        <end position="811"/>
    </location>
</feature>
<reference evidence="7" key="1">
    <citation type="submission" date="2023-08" db="EMBL/GenBank/DDBJ databases">
        <authorList>
            <person name="Audoor S."/>
            <person name="Bilcke G."/>
        </authorList>
    </citation>
    <scope>NUCLEOTIDE SEQUENCE</scope>
</reference>
<comment type="caution">
    <text evidence="7">The sequence shown here is derived from an EMBL/GenBank/DDBJ whole genome shotgun (WGS) entry which is preliminary data.</text>
</comment>
<dbReference type="GO" id="GO:0030670">
    <property type="term" value="C:phagocytic vesicle membrane"/>
    <property type="evidence" value="ECO:0007669"/>
    <property type="project" value="UniProtKB-SubCell"/>
</dbReference>
<dbReference type="GO" id="GO:0007165">
    <property type="term" value="P:signal transduction"/>
    <property type="evidence" value="ECO:0007669"/>
    <property type="project" value="InterPro"/>
</dbReference>
<dbReference type="PROSITE" id="PS50238">
    <property type="entry name" value="RHOGAP"/>
    <property type="match status" value="1"/>
</dbReference>
<dbReference type="AlphaFoldDB" id="A0AAD2GCP9"/>
<dbReference type="InterPro" id="IPR048869">
    <property type="entry name" value="OCRL-1_2_ASH"/>
</dbReference>
<evidence type="ECO:0000313" key="8">
    <source>
        <dbReference type="Proteomes" id="UP001295423"/>
    </source>
</evidence>
<dbReference type="Gene3D" id="1.10.555.10">
    <property type="entry name" value="Rho GTPase activation protein"/>
    <property type="match status" value="1"/>
</dbReference>
<accession>A0AAD2GCP9</accession>
<dbReference type="PANTHER" id="PTHR11200">
    <property type="entry name" value="INOSITOL 5-PHOSPHATASE"/>
    <property type="match status" value="1"/>
</dbReference>
<keyword evidence="4" id="KW-0968">Cytoplasmic vesicle</keyword>
<dbReference type="InterPro" id="IPR013783">
    <property type="entry name" value="Ig-like_fold"/>
</dbReference>
<dbReference type="SMART" id="SM00324">
    <property type="entry name" value="RhoGAP"/>
    <property type="match status" value="1"/>
</dbReference>
<sequence>MADGTPQWAVPPEQQQHRQQQAQQRPDYAAQRPPAAQAAPTAPPQAPPSGGAAVVSPPPSAGAPKVNKFNRIAQMEEKVLVTRTRDEETEDGRLVNKEAMTKIRDAWVYKRVRSRVREFTSYRQALCFVGTWNVNAKGKEESLDEWICADWGQNGQYAPDVVAVGFQEIVDLNAVNVAVDNKTQQRSQFWVERLNATLNSPSRTQNDPNRGYILMMQRSMVGLLICLFVKNPHRQRVKAVSADSVGVGVMGMMGNKGGVAIRLNFYDSTLCFVCAHMAAHRENVVGRNADFMNVLSKATFDVGEQTVRENIRNGSLSQWALGSGSLGIADHDMVFWLGDLNYRIDESLPTETVLLLAERGAIDKLRTLDQLNIERSEGRVFEGFEEGILSFVPTYKYQPGTDKFEQRPEKKLRAPAWCDRILWSAQEPAYVQQLTYKRSERPNCSDHKPVYSTLRFTVKDVNAQRRESIYKELFALLERYDNRSLPAISLDKSELNFGEVRYNQSVTLSLRIANTGPSCASYRFVPKIDESTLSKSWMSVFPTYGMLVPGEQPGVVTVTVTIDNNTAKLLNAGREVLKDTLILRLENGREYYVSIKGTFARSCFGMSLDQLVLYKDPIHTIALDAIQRAEQFPNENEVSPSNALCIPKELWRLVDAMYEKGLSTPDLFTNHGNPEEVVIIREALDSGSAFGVFSIHSYAEAFTSFLTSLSAPVIPTTVFPNTEINAENIQAMTRRLLEELPPIHYNVLVYIISFFREVLLHSEKNHLTAAKLAHICLKHCAPADVVMDSAMMQRRAGMSLILIHLLVTSSI</sequence>
<dbReference type="InterPro" id="IPR000198">
    <property type="entry name" value="RhoGAP_dom"/>
</dbReference>
<dbReference type="EMBL" id="CAKOGP040002413">
    <property type="protein sequence ID" value="CAJ1968852.1"/>
    <property type="molecule type" value="Genomic_DNA"/>
</dbReference>